<evidence type="ECO:0000256" key="4">
    <source>
        <dbReference type="ARBA" id="ARBA00022723"/>
    </source>
</evidence>
<dbReference type="GO" id="GO:0004497">
    <property type="term" value="F:monooxygenase activity"/>
    <property type="evidence" value="ECO:0007669"/>
    <property type="project" value="UniProtKB-KW"/>
</dbReference>
<feature type="transmembrane region" description="Helical" evidence="9">
    <location>
        <begin position="12"/>
        <end position="33"/>
    </location>
</feature>
<evidence type="ECO:0000256" key="8">
    <source>
        <dbReference type="PIRSR" id="PIRSR602401-1"/>
    </source>
</evidence>
<evidence type="ECO:0000256" key="7">
    <source>
        <dbReference type="ARBA" id="ARBA00023033"/>
    </source>
</evidence>
<feature type="binding site" description="axial binding residue" evidence="8">
    <location>
        <position position="443"/>
    </location>
    <ligand>
        <name>heme</name>
        <dbReference type="ChEBI" id="CHEBI:30413"/>
    </ligand>
    <ligandPart>
        <name>Fe</name>
        <dbReference type="ChEBI" id="CHEBI:18248"/>
    </ligandPart>
</feature>
<keyword evidence="4 8" id="KW-0479">Metal-binding</keyword>
<keyword evidence="9" id="KW-1133">Transmembrane helix</keyword>
<keyword evidence="6 8" id="KW-0408">Iron</keyword>
<dbReference type="GO" id="GO:0020037">
    <property type="term" value="F:heme binding"/>
    <property type="evidence" value="ECO:0007669"/>
    <property type="project" value="InterPro"/>
</dbReference>
<comment type="similarity">
    <text evidence="2">Belongs to the cytochrome P450 family.</text>
</comment>
<dbReference type="AlphaFoldDB" id="A0A7T6XL50"/>
<dbReference type="KEGG" id="pdp:PDIP_52630"/>
<evidence type="ECO:0000256" key="3">
    <source>
        <dbReference type="ARBA" id="ARBA00022617"/>
    </source>
</evidence>
<dbReference type="PRINTS" id="PR00463">
    <property type="entry name" value="EP450I"/>
</dbReference>
<keyword evidence="5" id="KW-0560">Oxidoreductase</keyword>
<dbReference type="InterPro" id="IPR036396">
    <property type="entry name" value="Cyt_P450_sf"/>
</dbReference>
<dbReference type="CDD" id="cd11062">
    <property type="entry name" value="CYP58-like"/>
    <property type="match status" value="1"/>
</dbReference>
<protein>
    <submittedName>
        <fullName evidence="10">Benzoate 4-monooxygenase cytochrome P450</fullName>
    </submittedName>
</protein>
<dbReference type="InterPro" id="IPR050121">
    <property type="entry name" value="Cytochrome_P450_monoxygenase"/>
</dbReference>
<dbReference type="GO" id="GO:0043386">
    <property type="term" value="P:mycotoxin biosynthetic process"/>
    <property type="evidence" value="ECO:0007669"/>
    <property type="project" value="UniProtKB-ARBA"/>
</dbReference>
<evidence type="ECO:0000256" key="1">
    <source>
        <dbReference type="ARBA" id="ARBA00001971"/>
    </source>
</evidence>
<evidence type="ECO:0000256" key="2">
    <source>
        <dbReference type="ARBA" id="ARBA00010617"/>
    </source>
</evidence>
<dbReference type="GO" id="GO:0005506">
    <property type="term" value="F:iron ion binding"/>
    <property type="evidence" value="ECO:0007669"/>
    <property type="project" value="InterPro"/>
</dbReference>
<dbReference type="Gene3D" id="1.10.630.10">
    <property type="entry name" value="Cytochrome P450"/>
    <property type="match status" value="1"/>
</dbReference>
<organism evidence="10 11">
    <name type="scientific">Penicillium digitatum</name>
    <name type="common">Green mold</name>
    <dbReference type="NCBI Taxonomy" id="36651"/>
    <lineage>
        <taxon>Eukaryota</taxon>
        <taxon>Fungi</taxon>
        <taxon>Dikarya</taxon>
        <taxon>Ascomycota</taxon>
        <taxon>Pezizomycotina</taxon>
        <taxon>Eurotiomycetes</taxon>
        <taxon>Eurotiomycetidae</taxon>
        <taxon>Eurotiales</taxon>
        <taxon>Aspergillaceae</taxon>
        <taxon>Penicillium</taxon>
    </lineage>
</organism>
<dbReference type="PANTHER" id="PTHR24305:SF157">
    <property type="entry name" value="N-ACETYLTRYPTOPHAN 6-HYDROXYLASE IVOC-RELATED"/>
    <property type="match status" value="1"/>
</dbReference>
<dbReference type="Proteomes" id="UP000595662">
    <property type="component" value="Chromosome 2"/>
</dbReference>
<name>A0A7T6XL50_PENDI</name>
<keyword evidence="9" id="KW-0812">Transmembrane</keyword>
<dbReference type="VEuPathDB" id="FungiDB:PDIP_52630"/>
<dbReference type="OMA" id="FHLLWNP"/>
<dbReference type="GeneID" id="26233580"/>
<evidence type="ECO:0000256" key="5">
    <source>
        <dbReference type="ARBA" id="ARBA00023002"/>
    </source>
</evidence>
<accession>A0A7T6XL50</accession>
<sequence length="503" mass="56761">MTPLAFDLSEYLLLLIFTLLVYKGTTVIYHLYFSPLAGFPGPRLAAATSLYEFYFDVLKGGQFMFELDRLHDKYGPVLRINPREIHIKDPGFYDTVYGGPLNKKDKSSSITNIGLPLSTFETAPHGLHRERRRLLSPFLSTQSVAALQPVTQEKLDLFCGHLSRRVGTGEFLDLHSLSASFAADVVSTYVLGRANCYGYLDRVEITDEGKKGVNSLFETMLFIRHLPFLYTLAHKIPSIAAWLFPTFSFIRQFTGKINRTVEAVHANPNGDSMISTILSNKKLPEYEKELKRLQDELAFLFIAGSDAPTQVMAITFFHLLWNPETCQKLKDELDEAIPVLSEADWTKLKILPYLSAVVKEGLRLSAVVTTRLPRIAPDEALHYGKWTIPPGTPVGMSIPSILLSPEIYTEPLKFIPERWMGPAEEVQVLDKFFVPFAKGNSSCMGQSMTYSWLHTVIGTVIRKFQLELHETDEKNVQIVRDCFNGQTIPGLNVINVKITKEFN</sequence>
<dbReference type="PANTHER" id="PTHR24305">
    <property type="entry name" value="CYTOCHROME P450"/>
    <property type="match status" value="1"/>
</dbReference>
<dbReference type="SUPFAM" id="SSF48264">
    <property type="entry name" value="Cytochrome P450"/>
    <property type="match status" value="1"/>
</dbReference>
<evidence type="ECO:0000313" key="11">
    <source>
        <dbReference type="Proteomes" id="UP000595662"/>
    </source>
</evidence>
<dbReference type="RefSeq" id="XP_014534257.1">
    <property type="nucleotide sequence ID" value="XM_014678771.1"/>
</dbReference>
<reference evidence="10 11" key="1">
    <citation type="submission" date="2020-08" db="EMBL/GenBank/DDBJ databases">
        <title>The completed genome sequence of the pathogenic ascomycete fungus Penicillium digitatum.</title>
        <authorList>
            <person name="Wang M."/>
        </authorList>
    </citation>
    <scope>NUCLEOTIDE SEQUENCE [LARGE SCALE GENOMIC DNA]</scope>
    <source>
        <strain evidence="10 11">PdW03</strain>
    </source>
</reference>
<dbReference type="InterPro" id="IPR001128">
    <property type="entry name" value="Cyt_P450"/>
</dbReference>
<evidence type="ECO:0000256" key="6">
    <source>
        <dbReference type="ARBA" id="ARBA00023004"/>
    </source>
</evidence>
<proteinExistence type="inferred from homology"/>
<keyword evidence="9" id="KW-0472">Membrane</keyword>
<evidence type="ECO:0000313" key="10">
    <source>
        <dbReference type="EMBL" id="QQK43180.1"/>
    </source>
</evidence>
<dbReference type="Pfam" id="PF00067">
    <property type="entry name" value="p450"/>
    <property type="match status" value="1"/>
</dbReference>
<gene>
    <name evidence="10" type="ORF">Pdw03_7081</name>
</gene>
<evidence type="ECO:0000256" key="9">
    <source>
        <dbReference type="SAM" id="Phobius"/>
    </source>
</evidence>
<dbReference type="EMBL" id="CP060775">
    <property type="protein sequence ID" value="QQK43180.1"/>
    <property type="molecule type" value="Genomic_DNA"/>
</dbReference>
<keyword evidence="3 8" id="KW-0349">Heme</keyword>
<dbReference type="GO" id="GO:0016705">
    <property type="term" value="F:oxidoreductase activity, acting on paired donors, with incorporation or reduction of molecular oxygen"/>
    <property type="evidence" value="ECO:0007669"/>
    <property type="project" value="InterPro"/>
</dbReference>
<comment type="cofactor">
    <cofactor evidence="1 8">
        <name>heme</name>
        <dbReference type="ChEBI" id="CHEBI:30413"/>
    </cofactor>
</comment>
<keyword evidence="7 10" id="KW-0503">Monooxygenase</keyword>
<dbReference type="InterPro" id="IPR002401">
    <property type="entry name" value="Cyt_P450_E_grp-I"/>
</dbReference>